<accession>V7I9D1</accession>
<dbReference type="eggNOG" id="COG1479">
    <property type="taxonomic scope" value="Bacteria"/>
</dbReference>
<dbReference type="Pfam" id="PF07510">
    <property type="entry name" value="GmrSD_C"/>
    <property type="match status" value="1"/>
</dbReference>
<organism evidence="3 4">
    <name type="scientific">Youngiibacter fragilis 232.1</name>
    <dbReference type="NCBI Taxonomy" id="994573"/>
    <lineage>
        <taxon>Bacteria</taxon>
        <taxon>Bacillati</taxon>
        <taxon>Bacillota</taxon>
        <taxon>Clostridia</taxon>
        <taxon>Eubacteriales</taxon>
        <taxon>Clostridiaceae</taxon>
        <taxon>Youngiibacter</taxon>
    </lineage>
</organism>
<keyword evidence="4" id="KW-1185">Reference proteome</keyword>
<dbReference type="STRING" id="994573.T472_0204075"/>
<name>V7I9D1_9CLOT</name>
<proteinExistence type="predicted"/>
<dbReference type="InterPro" id="IPR004919">
    <property type="entry name" value="GmrSD_N"/>
</dbReference>
<comment type="caution">
    <text evidence="3">The sequence shown here is derived from an EMBL/GenBank/DDBJ whole genome shotgun (WGS) entry which is preliminary data.</text>
</comment>
<reference evidence="3 4" key="1">
    <citation type="journal article" date="2014" name="Genome Announc.">
        <title>Genome Sequence of Youngiibacter fragilis, the Type Strain of the Genus Youngiibacter.</title>
        <authorList>
            <person name="Wawrik C.B."/>
            <person name="Callaghan A.V."/>
            <person name="Stamps B.W."/>
            <person name="Wawrik B."/>
        </authorList>
    </citation>
    <scope>NUCLEOTIDE SEQUENCE [LARGE SCALE GENOMIC DNA]</scope>
    <source>
        <strain evidence="3 4">232.1</strain>
    </source>
</reference>
<sequence length="561" mass="65485">MIKKITGAEFPLSKIFSSEFDYHIPAYQRPYAWTEEESGTLFDDLYDFFRTEDDDNYFLGSIVLIKEDNNPHSDVIDGQQRLTTLTILLAALASHFDGEVKDAFRGHLREPGNVLSKIPPRARLHLRPKDQDFFEKYIQNIKLQELLEIDPATLENEAQKNIQTNTRVLLERIKKNFNGDTQSLMDFGSFIVMRCYLVVVYTASQPSAFRVFSVMNSRGLDLLTTDIVKADIIGSIPETDRDEYTEKWEDLEVQTTRDGFNDVFTHTRMIYAKIKAKRTLLEEFREHVLHLRSPKKLIDEILEPYSDAYTVLKNKNYSATKNSAEVNHYLVWLNKIDNSDWMPSAIRFHAEQKNNSDYMLWFVKKLERLASYMHITAKDINARIERYGRILNEMDVNLSHDINNPLKSLELSADEKNEFLKALDGEIYRMTSRRRNYVILRLDSFVSAGGATYDPNILTIEHVLPQTVKPGSDWDKKWPNPIERDLWLNKIANLVPLTRRHNSEAQNYDFDVKKSKYFTSRNGTSSYSLTTQVLNAHDWLPDYVKNRQQSILDTFKKNWDL</sequence>
<dbReference type="PATRIC" id="fig|994573.3.peg.766"/>
<dbReference type="Pfam" id="PF03235">
    <property type="entry name" value="GmrSD_N"/>
    <property type="match status" value="1"/>
</dbReference>
<gene>
    <name evidence="3" type="ORF">T472_0204075</name>
</gene>
<evidence type="ECO:0008006" key="5">
    <source>
        <dbReference type="Google" id="ProtNLM"/>
    </source>
</evidence>
<feature type="domain" description="GmrSD restriction endonucleases N-terminal" evidence="1">
    <location>
        <begin position="12"/>
        <end position="232"/>
    </location>
</feature>
<dbReference type="PANTHER" id="PTHR35149:SF2">
    <property type="entry name" value="DUF262 DOMAIN-CONTAINING PROTEIN"/>
    <property type="match status" value="1"/>
</dbReference>
<evidence type="ECO:0000313" key="3">
    <source>
        <dbReference type="EMBL" id="ETA81881.1"/>
    </source>
</evidence>
<dbReference type="AlphaFoldDB" id="V7I9D1"/>
<dbReference type="EMBL" id="AXUN02000056">
    <property type="protein sequence ID" value="ETA81881.1"/>
    <property type="molecule type" value="Genomic_DNA"/>
</dbReference>
<dbReference type="Proteomes" id="UP000017747">
    <property type="component" value="Unassembled WGS sequence"/>
</dbReference>
<dbReference type="RefSeq" id="WP_023383156.1">
    <property type="nucleotide sequence ID" value="NZ_AXUN02000056.1"/>
</dbReference>
<evidence type="ECO:0000313" key="4">
    <source>
        <dbReference type="Proteomes" id="UP000017747"/>
    </source>
</evidence>
<dbReference type="PANTHER" id="PTHR35149">
    <property type="entry name" value="SLL5132 PROTEIN"/>
    <property type="match status" value="1"/>
</dbReference>
<evidence type="ECO:0000259" key="1">
    <source>
        <dbReference type="Pfam" id="PF03235"/>
    </source>
</evidence>
<feature type="domain" description="GmrSD restriction endonucleases C-terminal" evidence="2">
    <location>
        <begin position="416"/>
        <end position="552"/>
    </location>
</feature>
<dbReference type="OrthoDB" id="9798761at2"/>
<dbReference type="InterPro" id="IPR011089">
    <property type="entry name" value="GmrSD_C"/>
</dbReference>
<protein>
    <recommendedName>
        <fullName evidence="5">DUF262 domain-containing protein</fullName>
    </recommendedName>
</protein>
<evidence type="ECO:0000259" key="2">
    <source>
        <dbReference type="Pfam" id="PF07510"/>
    </source>
</evidence>